<evidence type="ECO:0000313" key="4">
    <source>
        <dbReference type="Proteomes" id="UP001460270"/>
    </source>
</evidence>
<comment type="caution">
    <text evidence="3">The sequence shown here is derived from an EMBL/GenBank/DDBJ whole genome shotgun (WGS) entry which is preliminary data.</text>
</comment>
<sequence>MRNKKGPVVDSEEQVAANANPEEQLQASTGADPGGIDASMRACIRETMTEMTAHVTKAIDEKLAPVLDLLKKHGDQLLSHESRLAESERRIAALEDAVDPTTTRVATLETTVQHLTERIDDLENRGRRKNVRILGLPENVEGTNPTRFFERWLPEVLQIETKDGRIKLERAHRTLGQKPPPTQRPRPVLVRFHNYQDKQRVMNASWELGRKEEVVKHGDATVNFFQDLSAAVIRKRKGYDAVKKRLRLLGADYRQLYPALLKITFRGSSKVCNNPEEAVHYADSLGAPPLPGE</sequence>
<reference evidence="4" key="1">
    <citation type="submission" date="2024-04" db="EMBL/GenBank/DDBJ databases">
        <title>Salinicola lusitanus LLJ914,a marine bacterium isolated from the Okinawa Trough.</title>
        <authorList>
            <person name="Li J."/>
        </authorList>
    </citation>
    <scope>NUCLEOTIDE SEQUENCE [LARGE SCALE GENOMIC DNA]</scope>
</reference>
<dbReference type="Proteomes" id="UP001460270">
    <property type="component" value="Unassembled WGS sequence"/>
</dbReference>
<name>A0AAW0P174_9GOBI</name>
<dbReference type="SUPFAM" id="SSF57997">
    <property type="entry name" value="Tropomyosin"/>
    <property type="match status" value="1"/>
</dbReference>
<evidence type="ECO:0000256" key="1">
    <source>
        <dbReference type="SAM" id="Coils"/>
    </source>
</evidence>
<evidence type="ECO:0000256" key="2">
    <source>
        <dbReference type="SAM" id="MobiDB-lite"/>
    </source>
</evidence>
<dbReference type="Gene3D" id="1.20.1270.70">
    <property type="entry name" value="Designed single chain three-helix bundle"/>
    <property type="match status" value="1"/>
</dbReference>
<keyword evidence="1" id="KW-0175">Coiled coil</keyword>
<dbReference type="AlphaFoldDB" id="A0AAW0P174"/>
<proteinExistence type="predicted"/>
<evidence type="ECO:0008006" key="5">
    <source>
        <dbReference type="Google" id="ProtNLM"/>
    </source>
</evidence>
<evidence type="ECO:0000313" key="3">
    <source>
        <dbReference type="EMBL" id="KAK7906846.1"/>
    </source>
</evidence>
<dbReference type="PANTHER" id="PTHR11505">
    <property type="entry name" value="L1 TRANSPOSABLE ELEMENT-RELATED"/>
    <property type="match status" value="1"/>
</dbReference>
<dbReference type="FunFam" id="3.30.70.1820:FF:000004">
    <property type="entry name" value="Uncharacterized protein"/>
    <property type="match status" value="1"/>
</dbReference>
<dbReference type="InterPro" id="IPR004244">
    <property type="entry name" value="Transposase_22"/>
</dbReference>
<organism evidence="3 4">
    <name type="scientific">Mugilogobius chulae</name>
    <name type="common">yellowstripe goby</name>
    <dbReference type="NCBI Taxonomy" id="88201"/>
    <lineage>
        <taxon>Eukaryota</taxon>
        <taxon>Metazoa</taxon>
        <taxon>Chordata</taxon>
        <taxon>Craniata</taxon>
        <taxon>Vertebrata</taxon>
        <taxon>Euteleostomi</taxon>
        <taxon>Actinopterygii</taxon>
        <taxon>Neopterygii</taxon>
        <taxon>Teleostei</taxon>
        <taxon>Neoteleostei</taxon>
        <taxon>Acanthomorphata</taxon>
        <taxon>Gobiaria</taxon>
        <taxon>Gobiiformes</taxon>
        <taxon>Gobioidei</taxon>
        <taxon>Gobiidae</taxon>
        <taxon>Gobionellinae</taxon>
        <taxon>Mugilogobius</taxon>
    </lineage>
</organism>
<accession>A0AAW0P174</accession>
<keyword evidence="4" id="KW-1185">Reference proteome</keyword>
<protein>
    <recommendedName>
        <fullName evidence="5">L1 transposable element RRM domain-containing protein</fullName>
    </recommendedName>
</protein>
<gene>
    <name evidence="3" type="ORF">WMY93_015458</name>
</gene>
<feature type="coiled-coil region" evidence="1">
    <location>
        <begin position="77"/>
        <end position="132"/>
    </location>
</feature>
<dbReference type="Gene3D" id="3.30.70.1820">
    <property type="entry name" value="L1 transposable element, RRM domain"/>
    <property type="match status" value="1"/>
</dbReference>
<feature type="region of interest" description="Disordered" evidence="2">
    <location>
        <begin position="1"/>
        <end position="36"/>
    </location>
</feature>
<dbReference type="EMBL" id="JBBPFD010000011">
    <property type="protein sequence ID" value="KAK7906846.1"/>
    <property type="molecule type" value="Genomic_DNA"/>
</dbReference>